<evidence type="ECO:0000256" key="1">
    <source>
        <dbReference type="SAM" id="SignalP"/>
    </source>
</evidence>
<gene>
    <name evidence="2" type="ORF">GCK32_012379</name>
</gene>
<dbReference type="Proteomes" id="UP001331761">
    <property type="component" value="Unassembled WGS sequence"/>
</dbReference>
<sequence>MYLVVLLCFLTQIQGFTFRDLIHNPYWPDGTDVILDQMSMEMYGYDVWHLQRVKPNVSSTERTTKESRAMWEKVDKMIMFSPSYNASLRVIGTLSALKDILIPRNAAKSSFADTWDGLIHQEQAQWKKDFPYAAYAEKFSNIRRRNSKFCFGLCSELREGSFCWYQLTQGHVSDQAPAKRS</sequence>
<feature type="signal peptide" evidence="1">
    <location>
        <begin position="1"/>
        <end position="15"/>
    </location>
</feature>
<keyword evidence="1" id="KW-0732">Signal</keyword>
<protein>
    <submittedName>
        <fullName evidence="2">Uncharacterized protein</fullName>
    </submittedName>
</protein>
<dbReference type="EMBL" id="WIXE01009135">
    <property type="protein sequence ID" value="KAK5978694.1"/>
    <property type="molecule type" value="Genomic_DNA"/>
</dbReference>
<comment type="caution">
    <text evidence="2">The sequence shown here is derived from an EMBL/GenBank/DDBJ whole genome shotgun (WGS) entry which is preliminary data.</text>
</comment>
<keyword evidence="3" id="KW-1185">Reference proteome</keyword>
<dbReference type="AlphaFoldDB" id="A0AAN8J273"/>
<feature type="chain" id="PRO_5043056116" evidence="1">
    <location>
        <begin position="16"/>
        <end position="181"/>
    </location>
</feature>
<evidence type="ECO:0000313" key="3">
    <source>
        <dbReference type="Proteomes" id="UP001331761"/>
    </source>
</evidence>
<evidence type="ECO:0000313" key="2">
    <source>
        <dbReference type="EMBL" id="KAK5978694.1"/>
    </source>
</evidence>
<organism evidence="2 3">
    <name type="scientific">Trichostrongylus colubriformis</name>
    <name type="common">Black scour worm</name>
    <dbReference type="NCBI Taxonomy" id="6319"/>
    <lineage>
        <taxon>Eukaryota</taxon>
        <taxon>Metazoa</taxon>
        <taxon>Ecdysozoa</taxon>
        <taxon>Nematoda</taxon>
        <taxon>Chromadorea</taxon>
        <taxon>Rhabditida</taxon>
        <taxon>Rhabditina</taxon>
        <taxon>Rhabditomorpha</taxon>
        <taxon>Strongyloidea</taxon>
        <taxon>Trichostrongylidae</taxon>
        <taxon>Trichostrongylus</taxon>
    </lineage>
</organism>
<reference evidence="2 3" key="1">
    <citation type="submission" date="2019-10" db="EMBL/GenBank/DDBJ databases">
        <title>Assembly and Annotation for the nematode Trichostrongylus colubriformis.</title>
        <authorList>
            <person name="Martin J."/>
        </authorList>
    </citation>
    <scope>NUCLEOTIDE SEQUENCE [LARGE SCALE GENOMIC DNA]</scope>
    <source>
        <strain evidence="2">G859</strain>
        <tissue evidence="2">Whole worm</tissue>
    </source>
</reference>
<accession>A0AAN8J273</accession>
<proteinExistence type="predicted"/>
<name>A0AAN8J273_TRICO</name>